<dbReference type="Pfam" id="PF12796">
    <property type="entry name" value="Ank_2"/>
    <property type="match status" value="2"/>
</dbReference>
<keyword evidence="1" id="KW-0479">Metal-binding</keyword>
<evidence type="ECO:0000256" key="2">
    <source>
        <dbReference type="ARBA" id="ARBA00022737"/>
    </source>
</evidence>
<evidence type="ECO:0000259" key="8">
    <source>
        <dbReference type="PROSITE" id="PS50097"/>
    </source>
</evidence>
<dbReference type="PROSITE" id="PS50088">
    <property type="entry name" value="ANK_REPEAT"/>
    <property type="match status" value="5"/>
</dbReference>
<protein>
    <submittedName>
        <fullName evidence="10">Myosinlike protein putative</fullName>
    </submittedName>
</protein>
<name>F0WNN9_9STRA</name>
<dbReference type="EMBL" id="FR824218">
    <property type="protein sequence ID" value="CCA22930.1"/>
    <property type="molecule type" value="Genomic_DNA"/>
</dbReference>
<reference evidence="10" key="1">
    <citation type="journal article" date="2011" name="PLoS Biol.">
        <title>Gene gain and loss during evolution of obligate parasitism in the white rust pathogen of Arabidopsis thaliana.</title>
        <authorList>
            <person name="Kemen E."/>
            <person name="Gardiner A."/>
            <person name="Schultz-Larsen T."/>
            <person name="Kemen A.C."/>
            <person name="Balmuth A.L."/>
            <person name="Robert-Seilaniantz A."/>
            <person name="Bailey K."/>
            <person name="Holub E."/>
            <person name="Studholme D.J."/>
            <person name="Maclean D."/>
            <person name="Jones J.D."/>
        </authorList>
    </citation>
    <scope>NUCLEOTIDE SEQUENCE</scope>
</reference>
<dbReference type="Gene3D" id="3.30.40.10">
    <property type="entry name" value="Zinc/RING finger domain, C3HC4 (zinc finger)"/>
    <property type="match status" value="1"/>
</dbReference>
<keyword evidence="5 6" id="KW-0040">ANK repeat</keyword>
<dbReference type="Pfam" id="PF01363">
    <property type="entry name" value="FYVE"/>
    <property type="match status" value="1"/>
</dbReference>
<dbReference type="SMART" id="SM00225">
    <property type="entry name" value="BTB"/>
    <property type="match status" value="1"/>
</dbReference>
<evidence type="ECO:0000259" key="9">
    <source>
        <dbReference type="PROSITE" id="PS50178"/>
    </source>
</evidence>
<feature type="repeat" description="ANK" evidence="6">
    <location>
        <begin position="395"/>
        <end position="427"/>
    </location>
</feature>
<evidence type="ECO:0000256" key="3">
    <source>
        <dbReference type="ARBA" id="ARBA00022771"/>
    </source>
</evidence>
<dbReference type="InterPro" id="IPR011333">
    <property type="entry name" value="SKP1/BTB/POZ_sf"/>
</dbReference>
<evidence type="ECO:0000313" key="10">
    <source>
        <dbReference type="EMBL" id="CCA22930.1"/>
    </source>
</evidence>
<feature type="domain" description="BTB" evidence="8">
    <location>
        <begin position="66"/>
        <end position="143"/>
    </location>
</feature>
<dbReference type="PRINTS" id="PR01415">
    <property type="entry name" value="ANKYRIN"/>
</dbReference>
<evidence type="ECO:0000256" key="5">
    <source>
        <dbReference type="ARBA" id="ARBA00023043"/>
    </source>
</evidence>
<evidence type="ECO:0000256" key="6">
    <source>
        <dbReference type="PROSITE-ProRule" id="PRU00023"/>
    </source>
</evidence>
<evidence type="ECO:0000256" key="1">
    <source>
        <dbReference type="ARBA" id="ARBA00022723"/>
    </source>
</evidence>
<keyword evidence="3 7" id="KW-0863">Zinc-finger</keyword>
<dbReference type="Gene3D" id="1.25.40.20">
    <property type="entry name" value="Ankyrin repeat-containing domain"/>
    <property type="match status" value="2"/>
</dbReference>
<dbReference type="PANTHER" id="PTHR24161">
    <property type="entry name" value="ANK_REP_REGION DOMAIN-CONTAINING PROTEIN-RELATED"/>
    <property type="match status" value="1"/>
</dbReference>
<dbReference type="InterPro" id="IPR002110">
    <property type="entry name" value="Ankyrin_rpt"/>
</dbReference>
<evidence type="ECO:0000256" key="7">
    <source>
        <dbReference type="PROSITE-ProRule" id="PRU00091"/>
    </source>
</evidence>
<dbReference type="AlphaFoldDB" id="F0WNN9"/>
<dbReference type="InterPro" id="IPR013083">
    <property type="entry name" value="Znf_RING/FYVE/PHD"/>
</dbReference>
<dbReference type="InterPro" id="IPR000210">
    <property type="entry name" value="BTB/POZ_dom"/>
</dbReference>
<keyword evidence="2" id="KW-0677">Repeat</keyword>
<sequence length="780" mass="86546">MISAKTFPGFFFNTFHVKSKNICFCNFDFFVMSETLLPAEGSVRFCDEKCVLLDPTDVYFSSVFLQDVVFLFPSEQSETSLPAHRLILSIKSLRFQSFFEQLDANTPLSSIQLPIEINVNDISFTLFSIFIQFLYTDNLQLVQERIQAHSDSLVGPWKALARVSCLYLVPQLVRFAMERLAGLLDLHNFDQTPGEDTLEMLIFTSELEDCIITNGAMDPISCKVDEKGDTLAEAQCIAAIRSVKDICLKHLVQAEDTILCRILSSSLAKRWGCKGVREILCQRSSAPLVLAVRYQLEHIVIDLLRSGESCDKKMDEELPLSAALKTGNEKIIRLLLAGHDAPMLLLNDRTPHLLLACYKGNSTHCEILLRSSNNDSNWISTLTTNEANAASILGKGQTPLHIASRYNHTQSLSLLIQHGAIANLQDDEGNTPLHYVNSIECAQILLQVGHKTNPNIPNKRGRVPLHEAAAQGRVEIADLLMSRGANQDVMDDQSHTPFLAAALNGHASMLLFLLRQVEMAREDATLPGDGTTNSESNEINTEKDYSGDSDKYLFINQYDMKGNSALHLASMSPSERCPKVLLLLLENGANPNIKNWFGYTPLHMFCSHQHGPPSIIEAFIEQGADVHAQSGDLSTALHLAVAFKSTDVVVALVKAGAMIHARDAAGRDVLDLTSSLEEEMSELILQHITKQPTWISNDQVAECSCCQIPFGIALRKHHCRHCGRIICHKCSGHQIPLPKFGIDDVSRVCDTCFNVLQKGENFSSRRQSEYQVGGNDPVKE</sequence>
<dbReference type="SUPFAM" id="SSF54695">
    <property type="entry name" value="POZ domain"/>
    <property type="match status" value="1"/>
</dbReference>
<reference evidence="10" key="2">
    <citation type="submission" date="2011-02" db="EMBL/GenBank/DDBJ databases">
        <authorList>
            <person name="MacLean D."/>
        </authorList>
    </citation>
    <scope>NUCLEOTIDE SEQUENCE</scope>
</reference>
<evidence type="ECO:0000256" key="4">
    <source>
        <dbReference type="ARBA" id="ARBA00022833"/>
    </source>
</evidence>
<feature type="repeat" description="ANK" evidence="6">
    <location>
        <begin position="460"/>
        <end position="492"/>
    </location>
</feature>
<dbReference type="Pfam" id="PF00651">
    <property type="entry name" value="BTB"/>
    <property type="match status" value="1"/>
</dbReference>
<dbReference type="SUPFAM" id="SSF57903">
    <property type="entry name" value="FYVE/PHD zinc finger"/>
    <property type="match status" value="1"/>
</dbReference>
<proteinExistence type="predicted"/>
<dbReference type="InterPro" id="IPR017455">
    <property type="entry name" value="Znf_FYVE-rel"/>
</dbReference>
<organism evidence="10">
    <name type="scientific">Albugo laibachii Nc14</name>
    <dbReference type="NCBI Taxonomy" id="890382"/>
    <lineage>
        <taxon>Eukaryota</taxon>
        <taxon>Sar</taxon>
        <taxon>Stramenopiles</taxon>
        <taxon>Oomycota</taxon>
        <taxon>Peronosporomycetes</taxon>
        <taxon>Albuginales</taxon>
        <taxon>Albuginaceae</taxon>
        <taxon>Albugo</taxon>
    </lineage>
</organism>
<dbReference type="SMART" id="SM00248">
    <property type="entry name" value="ANK"/>
    <property type="match status" value="10"/>
</dbReference>
<dbReference type="Gene3D" id="3.30.710.10">
    <property type="entry name" value="Potassium Channel Kv1.1, Chain A"/>
    <property type="match status" value="1"/>
</dbReference>
<dbReference type="SUPFAM" id="SSF48403">
    <property type="entry name" value="Ankyrin repeat"/>
    <property type="match status" value="2"/>
</dbReference>
<keyword evidence="4" id="KW-0862">Zinc</keyword>
<dbReference type="PROSITE" id="PS50297">
    <property type="entry name" value="ANK_REP_REGION"/>
    <property type="match status" value="5"/>
</dbReference>
<dbReference type="PANTHER" id="PTHR24161:SF85">
    <property type="entry name" value="PALMITOYLTRANSFERASE HIP14"/>
    <property type="match status" value="1"/>
</dbReference>
<dbReference type="PROSITE" id="PS50178">
    <property type="entry name" value="ZF_FYVE"/>
    <property type="match status" value="1"/>
</dbReference>
<dbReference type="InterPro" id="IPR011011">
    <property type="entry name" value="Znf_FYVE_PHD"/>
</dbReference>
<dbReference type="PROSITE" id="PS50097">
    <property type="entry name" value="BTB"/>
    <property type="match status" value="1"/>
</dbReference>
<dbReference type="GO" id="GO:0008270">
    <property type="term" value="F:zinc ion binding"/>
    <property type="evidence" value="ECO:0007669"/>
    <property type="project" value="UniProtKB-KW"/>
</dbReference>
<dbReference type="InterPro" id="IPR036770">
    <property type="entry name" value="Ankyrin_rpt-contain_sf"/>
</dbReference>
<feature type="repeat" description="ANK" evidence="6">
    <location>
        <begin position="632"/>
        <end position="664"/>
    </location>
</feature>
<dbReference type="InterPro" id="IPR000306">
    <property type="entry name" value="Znf_FYVE"/>
</dbReference>
<dbReference type="SMART" id="SM00064">
    <property type="entry name" value="FYVE"/>
    <property type="match status" value="1"/>
</dbReference>
<dbReference type="HOGENOM" id="CLU_339052_0_0_1"/>
<feature type="repeat" description="ANK" evidence="6">
    <location>
        <begin position="561"/>
        <end position="596"/>
    </location>
</feature>
<accession>F0WNN9</accession>
<dbReference type="Pfam" id="PF13637">
    <property type="entry name" value="Ank_4"/>
    <property type="match status" value="1"/>
</dbReference>
<feature type="repeat" description="ANK" evidence="6">
    <location>
        <begin position="597"/>
        <end position="631"/>
    </location>
</feature>
<gene>
    <name evidence="10" type="primary">AlNc14C173G8060</name>
    <name evidence="10" type="ORF">ALNC14_090730</name>
</gene>
<feature type="domain" description="FYVE-type" evidence="9">
    <location>
        <begin position="697"/>
        <end position="757"/>
    </location>
</feature>